<protein>
    <submittedName>
        <fullName evidence="2">Uncharacterized protein</fullName>
    </submittedName>
</protein>
<keyword evidence="1" id="KW-0812">Transmembrane</keyword>
<evidence type="ECO:0000313" key="3">
    <source>
        <dbReference type="Proteomes" id="UP000245938"/>
    </source>
</evidence>
<feature type="transmembrane region" description="Helical" evidence="1">
    <location>
        <begin position="100"/>
        <end position="125"/>
    </location>
</feature>
<accession>A0A2U3ANE7</accession>
<dbReference type="AlphaFoldDB" id="A0A2U3ANE7"/>
<dbReference type="OrthoDB" id="2968365at2"/>
<dbReference type="EMBL" id="QFVR01000005">
    <property type="protein sequence ID" value="PWI26070.1"/>
    <property type="molecule type" value="Genomic_DNA"/>
</dbReference>
<dbReference type="RefSeq" id="WP_109305490.1">
    <property type="nucleotide sequence ID" value="NZ_BJUF01000038.1"/>
</dbReference>
<feature type="transmembrane region" description="Helical" evidence="1">
    <location>
        <begin position="137"/>
        <end position="165"/>
    </location>
</feature>
<feature type="transmembrane region" description="Helical" evidence="1">
    <location>
        <begin position="20"/>
        <end position="42"/>
    </location>
</feature>
<name>A0A2U3ANE7_9BACL</name>
<sequence>MNRRFCGLIHREWLQQIKGFYINAIILLTMVLIIPFISTRWFDDSLQYLSLVILQAMFMLVLMQFVLPFLFTISIYQDSKKADIWLHTPEPFWKLIGIKVIYFLFIAFLQLMFIGITLLIATHLILDESVICYIPAYFATLVFLLFLLLTSFSTMLILLSILLLLRRYVGRIAYLIIFVVLLAAVISFSSFSESEFYKNLFEHGYYMNIDFSFPQIDLGLDASFNVATKFYLSEMIFNFILFIVSLLVGVQWLERVLKR</sequence>
<evidence type="ECO:0000256" key="1">
    <source>
        <dbReference type="SAM" id="Phobius"/>
    </source>
</evidence>
<organism evidence="2 3">
    <name type="scientific">Kurthia sibirica</name>
    <dbReference type="NCBI Taxonomy" id="202750"/>
    <lineage>
        <taxon>Bacteria</taxon>
        <taxon>Bacillati</taxon>
        <taxon>Bacillota</taxon>
        <taxon>Bacilli</taxon>
        <taxon>Bacillales</taxon>
        <taxon>Caryophanaceae</taxon>
        <taxon>Kurthia</taxon>
    </lineage>
</organism>
<keyword evidence="3" id="KW-1185">Reference proteome</keyword>
<feature type="transmembrane region" description="Helical" evidence="1">
    <location>
        <begin position="172"/>
        <end position="191"/>
    </location>
</feature>
<proteinExistence type="predicted"/>
<evidence type="ECO:0000313" key="2">
    <source>
        <dbReference type="EMBL" id="PWI26070.1"/>
    </source>
</evidence>
<keyword evidence="1" id="KW-1133">Transmembrane helix</keyword>
<feature type="transmembrane region" description="Helical" evidence="1">
    <location>
        <begin position="235"/>
        <end position="253"/>
    </location>
</feature>
<keyword evidence="1" id="KW-0472">Membrane</keyword>
<feature type="transmembrane region" description="Helical" evidence="1">
    <location>
        <begin position="48"/>
        <end position="71"/>
    </location>
</feature>
<gene>
    <name evidence="2" type="ORF">DEX24_05945</name>
</gene>
<comment type="caution">
    <text evidence="2">The sequence shown here is derived from an EMBL/GenBank/DDBJ whole genome shotgun (WGS) entry which is preliminary data.</text>
</comment>
<dbReference type="Proteomes" id="UP000245938">
    <property type="component" value="Unassembled WGS sequence"/>
</dbReference>
<reference evidence="2 3" key="1">
    <citation type="submission" date="2018-05" db="EMBL/GenBank/DDBJ databases">
        <title>Kurthia sibirica genome sequence.</title>
        <authorList>
            <person name="Maclea K.S."/>
            <person name="Goen A.E."/>
        </authorList>
    </citation>
    <scope>NUCLEOTIDE SEQUENCE [LARGE SCALE GENOMIC DNA]</scope>
    <source>
        <strain evidence="2 3">ATCC 49154</strain>
    </source>
</reference>